<dbReference type="InterPro" id="IPR013762">
    <property type="entry name" value="Integrase-like_cat_sf"/>
</dbReference>
<dbReference type="InParanoid" id="A0A165NZ51"/>
<dbReference type="GO" id="GO:0015074">
    <property type="term" value="P:DNA integration"/>
    <property type="evidence" value="ECO:0007669"/>
    <property type="project" value="InterPro"/>
</dbReference>
<dbReference type="InterPro" id="IPR002104">
    <property type="entry name" value="Integrase_catalytic"/>
</dbReference>
<dbReference type="GO" id="GO:0003677">
    <property type="term" value="F:DNA binding"/>
    <property type="evidence" value="ECO:0007669"/>
    <property type="project" value="InterPro"/>
</dbReference>
<dbReference type="EMBL" id="KV425894">
    <property type="protein sequence ID" value="KZW01424.1"/>
    <property type="molecule type" value="Genomic_DNA"/>
</dbReference>
<evidence type="ECO:0000313" key="3">
    <source>
        <dbReference type="EMBL" id="KZW01424.1"/>
    </source>
</evidence>
<dbReference type="Gene3D" id="1.10.443.10">
    <property type="entry name" value="Intergrase catalytic core"/>
    <property type="match status" value="1"/>
</dbReference>
<gene>
    <name evidence="3" type="ORF">EXIGLDRAFT_790825</name>
</gene>
<organism evidence="3 4">
    <name type="scientific">Exidia glandulosa HHB12029</name>
    <dbReference type="NCBI Taxonomy" id="1314781"/>
    <lineage>
        <taxon>Eukaryota</taxon>
        <taxon>Fungi</taxon>
        <taxon>Dikarya</taxon>
        <taxon>Basidiomycota</taxon>
        <taxon>Agaricomycotina</taxon>
        <taxon>Agaricomycetes</taxon>
        <taxon>Auriculariales</taxon>
        <taxon>Exidiaceae</taxon>
        <taxon>Exidia</taxon>
    </lineage>
</organism>
<evidence type="ECO:0000259" key="2">
    <source>
        <dbReference type="PROSITE" id="PS51898"/>
    </source>
</evidence>
<evidence type="ECO:0000313" key="4">
    <source>
        <dbReference type="Proteomes" id="UP000077266"/>
    </source>
</evidence>
<dbReference type="PANTHER" id="PTHR34605">
    <property type="entry name" value="PHAGE_INTEGRASE DOMAIN-CONTAINING PROTEIN"/>
    <property type="match status" value="1"/>
</dbReference>
<feature type="domain" description="Tyr recombinase" evidence="2">
    <location>
        <begin position="54"/>
        <end position="262"/>
    </location>
</feature>
<dbReference type="PANTHER" id="PTHR34605:SF3">
    <property type="entry name" value="P CELL-TYPE AGGLUTINATION PROTEIN MAP4-LIKE-RELATED"/>
    <property type="match status" value="1"/>
</dbReference>
<name>A0A165NZ51_EXIGL</name>
<keyword evidence="4" id="KW-1185">Reference proteome</keyword>
<dbReference type="InterPro" id="IPR052925">
    <property type="entry name" value="Phage_Integrase-like_Recomb"/>
</dbReference>
<dbReference type="STRING" id="1314781.A0A165NZ51"/>
<dbReference type="GO" id="GO:0006310">
    <property type="term" value="P:DNA recombination"/>
    <property type="evidence" value="ECO:0007669"/>
    <property type="project" value="UniProtKB-KW"/>
</dbReference>
<dbReference type="AlphaFoldDB" id="A0A165NZ51"/>
<accession>A0A165NZ51</accession>
<protein>
    <submittedName>
        <fullName evidence="3">DNA breaking-rejoining enzyme</fullName>
    </submittedName>
</protein>
<dbReference type="SUPFAM" id="SSF56349">
    <property type="entry name" value="DNA breaking-rejoining enzymes"/>
    <property type="match status" value="1"/>
</dbReference>
<dbReference type="PROSITE" id="PS51898">
    <property type="entry name" value="TYR_RECOMBINASE"/>
    <property type="match status" value="1"/>
</dbReference>
<evidence type="ECO:0000256" key="1">
    <source>
        <dbReference type="ARBA" id="ARBA00023172"/>
    </source>
</evidence>
<reference evidence="3 4" key="1">
    <citation type="journal article" date="2016" name="Mol. Biol. Evol.">
        <title>Comparative Genomics of Early-Diverging Mushroom-Forming Fungi Provides Insights into the Origins of Lignocellulose Decay Capabilities.</title>
        <authorList>
            <person name="Nagy L.G."/>
            <person name="Riley R."/>
            <person name="Tritt A."/>
            <person name="Adam C."/>
            <person name="Daum C."/>
            <person name="Floudas D."/>
            <person name="Sun H."/>
            <person name="Yadav J.S."/>
            <person name="Pangilinan J."/>
            <person name="Larsson K.H."/>
            <person name="Matsuura K."/>
            <person name="Barry K."/>
            <person name="Labutti K."/>
            <person name="Kuo R."/>
            <person name="Ohm R.A."/>
            <person name="Bhattacharya S.S."/>
            <person name="Shirouzu T."/>
            <person name="Yoshinaga Y."/>
            <person name="Martin F.M."/>
            <person name="Grigoriev I.V."/>
            <person name="Hibbett D.S."/>
        </authorList>
    </citation>
    <scope>NUCLEOTIDE SEQUENCE [LARGE SCALE GENOMIC DNA]</scope>
    <source>
        <strain evidence="3 4">HHB12029</strain>
    </source>
</reference>
<dbReference type="Proteomes" id="UP000077266">
    <property type="component" value="Unassembled WGS sequence"/>
</dbReference>
<keyword evidence="1" id="KW-0233">DNA recombination</keyword>
<proteinExistence type="predicted"/>
<dbReference type="OrthoDB" id="2896586at2759"/>
<dbReference type="InterPro" id="IPR011010">
    <property type="entry name" value="DNA_brk_join_enz"/>
</dbReference>
<sequence>MATRKVKFSTLKQYLTHVRSFAVDLGVSSGGFDEPILQRVLKGIKRVHGDPGRKPKQPITYDVLCELVHSLETWTDHGLKLRAIFCLAFSGFLRCGEFTVRKPSEFSRLYNLTRASVEFFPSIDDPTHLVLTLPRSKTDPFRQGTKILIAAVPDSATCPVTAMREYFDALPANADDPLFFDGDDYEAPLTRDWFLRELQDALIAAGFNPADFSGHSFRRGAATTAYTNGVPDADVQRLGRWVSDAYRLYIDEPAQRILALNARLHMVAPLGYAPDPPDLRVPWVA</sequence>